<evidence type="ECO:0000256" key="6">
    <source>
        <dbReference type="SAM" id="Phobius"/>
    </source>
</evidence>
<dbReference type="OrthoDB" id="9787732at2"/>
<evidence type="ECO:0000259" key="7">
    <source>
        <dbReference type="Pfam" id="PF06271"/>
    </source>
</evidence>
<evidence type="ECO:0000256" key="1">
    <source>
        <dbReference type="ARBA" id="ARBA00004141"/>
    </source>
</evidence>
<feature type="transmembrane region" description="Helical" evidence="6">
    <location>
        <begin position="54"/>
        <end position="74"/>
    </location>
</feature>
<evidence type="ECO:0000256" key="5">
    <source>
        <dbReference type="SAM" id="MobiDB-lite"/>
    </source>
</evidence>
<feature type="transmembrane region" description="Helical" evidence="6">
    <location>
        <begin position="111"/>
        <end position="134"/>
    </location>
</feature>
<feature type="transmembrane region" description="Helical" evidence="6">
    <location>
        <begin position="24"/>
        <end position="48"/>
    </location>
</feature>
<proteinExistence type="predicted"/>
<comment type="subcellular location">
    <subcellularLocation>
        <location evidence="1">Membrane</location>
        <topology evidence="1">Multi-pass membrane protein</topology>
    </subcellularLocation>
</comment>
<dbReference type="EMBL" id="SFCC01000008">
    <property type="protein sequence ID" value="RZQ62609.1"/>
    <property type="molecule type" value="Genomic_DNA"/>
</dbReference>
<name>A0A4Q7J655_9PSEU</name>
<feature type="domain" description="RDD" evidence="7">
    <location>
        <begin position="17"/>
        <end position="147"/>
    </location>
</feature>
<dbReference type="RefSeq" id="WP_130476347.1">
    <property type="nucleotide sequence ID" value="NZ_SFCC01000008.1"/>
</dbReference>
<keyword evidence="3 6" id="KW-1133">Transmembrane helix</keyword>
<evidence type="ECO:0000256" key="3">
    <source>
        <dbReference type="ARBA" id="ARBA00022989"/>
    </source>
</evidence>
<dbReference type="AlphaFoldDB" id="A0A4Q7J655"/>
<reference evidence="8 9" key="1">
    <citation type="submission" date="2019-02" db="EMBL/GenBank/DDBJ databases">
        <title>Draft genome sequence of Amycolatopsis sp. 8-3EHSu isolated from roots of Suaeda maritima.</title>
        <authorList>
            <person name="Duangmal K."/>
            <person name="Chantavorakit T."/>
        </authorList>
    </citation>
    <scope>NUCLEOTIDE SEQUENCE [LARGE SCALE GENOMIC DNA]</scope>
    <source>
        <strain evidence="8 9">8-3EHSu</strain>
    </source>
</reference>
<evidence type="ECO:0000256" key="2">
    <source>
        <dbReference type="ARBA" id="ARBA00022692"/>
    </source>
</evidence>
<keyword evidence="4 6" id="KW-0472">Membrane</keyword>
<sequence length="276" mass="29447">MSDLVTGEAVVLELRLARVPSRCLAFLLDLLVQLAAFLVLFLFTTIATVDADQALRITLTLVIVVLTLVGYPVLLEGLTGGRTLGKMALGLRVVRDDGGPIRFRHALTRGLAGFFVDFWALGMAGAVATIVSLASAQGKRVGDYLAGTVVVRDRVPAAEFEGAALYMPPPLAQWAGQLDLSGLTDDLALSARQFLGRWHELNPDARAHLGEQLVTEVTERIGAQPPAGAPPWAVLTAVVVERRNRAHARYAPPPPVTLPGSEVARRPGDDPFAPPS</sequence>
<dbReference type="Proteomes" id="UP000292003">
    <property type="component" value="Unassembled WGS sequence"/>
</dbReference>
<evidence type="ECO:0000256" key="4">
    <source>
        <dbReference type="ARBA" id="ARBA00023136"/>
    </source>
</evidence>
<keyword evidence="9" id="KW-1185">Reference proteome</keyword>
<feature type="region of interest" description="Disordered" evidence="5">
    <location>
        <begin position="249"/>
        <end position="276"/>
    </location>
</feature>
<comment type="caution">
    <text evidence="8">The sequence shown here is derived from an EMBL/GenBank/DDBJ whole genome shotgun (WGS) entry which is preliminary data.</text>
</comment>
<dbReference type="PANTHER" id="PTHR38480:SF1">
    <property type="entry name" value="SLR0254 PROTEIN"/>
    <property type="match status" value="1"/>
</dbReference>
<evidence type="ECO:0000313" key="8">
    <source>
        <dbReference type="EMBL" id="RZQ62609.1"/>
    </source>
</evidence>
<dbReference type="InterPro" id="IPR010432">
    <property type="entry name" value="RDD"/>
</dbReference>
<gene>
    <name evidence="8" type="ORF">EWH70_16700</name>
</gene>
<dbReference type="GO" id="GO:0016020">
    <property type="term" value="C:membrane"/>
    <property type="evidence" value="ECO:0007669"/>
    <property type="project" value="UniProtKB-SubCell"/>
</dbReference>
<protein>
    <submittedName>
        <fullName evidence="8">RDD family protein</fullName>
    </submittedName>
</protein>
<keyword evidence="2 6" id="KW-0812">Transmembrane</keyword>
<evidence type="ECO:0000313" key="9">
    <source>
        <dbReference type="Proteomes" id="UP000292003"/>
    </source>
</evidence>
<dbReference type="PANTHER" id="PTHR38480">
    <property type="entry name" value="SLR0254 PROTEIN"/>
    <property type="match status" value="1"/>
</dbReference>
<dbReference type="Pfam" id="PF06271">
    <property type="entry name" value="RDD"/>
    <property type="match status" value="1"/>
</dbReference>
<organism evidence="8 9">
    <name type="scientific">Amycolatopsis suaedae</name>
    <dbReference type="NCBI Taxonomy" id="2510978"/>
    <lineage>
        <taxon>Bacteria</taxon>
        <taxon>Bacillati</taxon>
        <taxon>Actinomycetota</taxon>
        <taxon>Actinomycetes</taxon>
        <taxon>Pseudonocardiales</taxon>
        <taxon>Pseudonocardiaceae</taxon>
        <taxon>Amycolatopsis</taxon>
    </lineage>
</organism>
<accession>A0A4Q7J655</accession>